<evidence type="ECO:0000313" key="3">
    <source>
        <dbReference type="Proteomes" id="UP000077755"/>
    </source>
</evidence>
<protein>
    <recommendedName>
        <fullName evidence="1">hAT-like transposase RNase-H fold domain-containing protein</fullName>
    </recommendedName>
</protein>
<sequence>MIESVLERLDTSSLLAGGSLFHMRCSAHILNLIVKDGLDEIKAGVGKVRDSVAYWTATPKREERFEETARQLRNPNTKKLGLDCVTRWNSTYLMLETALLYKDVFTRLSHKEPQYKTLPSPEEWEFAKEVCGKLKPFYKATEIFSGTKYPTANTCFINILKFEKYWDVIHGIVGVSTVLDPRYKLEVLEFYFDKLFGSRALVEVDITNFQLILKSIA</sequence>
<evidence type="ECO:0000313" key="2">
    <source>
        <dbReference type="EMBL" id="WOH10909.1"/>
    </source>
</evidence>
<dbReference type="AlphaFoldDB" id="A0AAF1B933"/>
<dbReference type="EMBL" id="CP093350">
    <property type="protein sequence ID" value="WOH10909.1"/>
    <property type="molecule type" value="Genomic_DNA"/>
</dbReference>
<proteinExistence type="predicted"/>
<dbReference type="Pfam" id="PF14372">
    <property type="entry name" value="hAT-like_RNase-H"/>
    <property type="match status" value="1"/>
</dbReference>
<gene>
    <name evidence="2" type="ORF">DCAR_0830386</name>
</gene>
<dbReference type="PANTHER" id="PTHR23272:SF179">
    <property type="entry name" value="ZINC FINGER BED DOMAIN-CONTAINING PROTEIN RICESLEEPER 2-LIKE ISOFORM X1"/>
    <property type="match status" value="1"/>
</dbReference>
<dbReference type="Proteomes" id="UP000077755">
    <property type="component" value="Chromosome 8"/>
</dbReference>
<dbReference type="PANTHER" id="PTHR23272">
    <property type="entry name" value="BED FINGER-RELATED"/>
    <property type="match status" value="1"/>
</dbReference>
<organism evidence="2 3">
    <name type="scientific">Daucus carota subsp. sativus</name>
    <name type="common">Carrot</name>
    <dbReference type="NCBI Taxonomy" id="79200"/>
    <lineage>
        <taxon>Eukaryota</taxon>
        <taxon>Viridiplantae</taxon>
        <taxon>Streptophyta</taxon>
        <taxon>Embryophyta</taxon>
        <taxon>Tracheophyta</taxon>
        <taxon>Spermatophyta</taxon>
        <taxon>Magnoliopsida</taxon>
        <taxon>eudicotyledons</taxon>
        <taxon>Gunneridae</taxon>
        <taxon>Pentapetalae</taxon>
        <taxon>asterids</taxon>
        <taxon>campanulids</taxon>
        <taxon>Apiales</taxon>
        <taxon>Apiaceae</taxon>
        <taxon>Apioideae</taxon>
        <taxon>Scandiceae</taxon>
        <taxon>Daucinae</taxon>
        <taxon>Daucus</taxon>
        <taxon>Daucus sect. Daucus</taxon>
    </lineage>
</organism>
<keyword evidence="3" id="KW-1185">Reference proteome</keyword>
<dbReference type="InterPro" id="IPR012337">
    <property type="entry name" value="RNaseH-like_sf"/>
</dbReference>
<dbReference type="GO" id="GO:0003677">
    <property type="term" value="F:DNA binding"/>
    <property type="evidence" value="ECO:0007669"/>
    <property type="project" value="InterPro"/>
</dbReference>
<accession>A0AAF1B933</accession>
<dbReference type="SUPFAM" id="SSF53098">
    <property type="entry name" value="Ribonuclease H-like"/>
    <property type="match status" value="1"/>
</dbReference>
<evidence type="ECO:0000259" key="1">
    <source>
        <dbReference type="Pfam" id="PF14372"/>
    </source>
</evidence>
<name>A0AAF1B933_DAUCS</name>
<dbReference type="InterPro" id="IPR025525">
    <property type="entry name" value="hAT-like_transposase_RNase-H"/>
</dbReference>
<reference evidence="2" key="2">
    <citation type="submission" date="2022-03" db="EMBL/GenBank/DDBJ databases">
        <title>Draft title - Genomic analysis of global carrot germplasm unveils the trajectory of domestication and the origin of high carotenoid orange carrot.</title>
        <authorList>
            <person name="Iorizzo M."/>
            <person name="Ellison S."/>
            <person name="Senalik D."/>
            <person name="Macko-Podgorni A."/>
            <person name="Grzebelus D."/>
            <person name="Bostan H."/>
            <person name="Rolling W."/>
            <person name="Curaba J."/>
            <person name="Simon P."/>
        </authorList>
    </citation>
    <scope>NUCLEOTIDE SEQUENCE</scope>
    <source>
        <tissue evidence="2">Leaf</tissue>
    </source>
</reference>
<feature type="domain" description="hAT-like transposase RNase-H fold" evidence="1">
    <location>
        <begin position="161"/>
        <end position="201"/>
    </location>
</feature>
<reference evidence="2" key="1">
    <citation type="journal article" date="2016" name="Nat. Genet.">
        <title>A high-quality carrot genome assembly provides new insights into carotenoid accumulation and asterid genome evolution.</title>
        <authorList>
            <person name="Iorizzo M."/>
            <person name="Ellison S."/>
            <person name="Senalik D."/>
            <person name="Zeng P."/>
            <person name="Satapoomin P."/>
            <person name="Huang J."/>
            <person name="Bowman M."/>
            <person name="Iovene M."/>
            <person name="Sanseverino W."/>
            <person name="Cavagnaro P."/>
            <person name="Yildiz M."/>
            <person name="Macko-Podgorni A."/>
            <person name="Moranska E."/>
            <person name="Grzebelus E."/>
            <person name="Grzebelus D."/>
            <person name="Ashrafi H."/>
            <person name="Zheng Z."/>
            <person name="Cheng S."/>
            <person name="Spooner D."/>
            <person name="Van Deynze A."/>
            <person name="Simon P."/>
        </authorList>
    </citation>
    <scope>NUCLEOTIDE SEQUENCE</scope>
    <source>
        <tissue evidence="2">Leaf</tissue>
    </source>
</reference>